<dbReference type="SUPFAM" id="SSF51126">
    <property type="entry name" value="Pectin lyase-like"/>
    <property type="match status" value="1"/>
</dbReference>
<dbReference type="Pfam" id="PF18883">
    <property type="entry name" value="AC_1"/>
    <property type="match status" value="1"/>
</dbReference>
<dbReference type="Pfam" id="PF03797">
    <property type="entry name" value="Autotransporter"/>
    <property type="match status" value="1"/>
</dbReference>
<dbReference type="InterPro" id="IPR003991">
    <property type="entry name" value="Pertactin_virulence_factor"/>
</dbReference>
<reference evidence="3 4" key="1">
    <citation type="submission" date="2018-06" db="EMBL/GenBank/DDBJ databases">
        <authorList>
            <consortium name="Pathogen Informatics"/>
            <person name="Doyle S."/>
        </authorList>
    </citation>
    <scope>NUCLEOTIDE SEQUENCE [LARGE SCALE GENOMIC DNA]</scope>
    <source>
        <strain evidence="3 4">NCTC9854</strain>
    </source>
</reference>
<dbReference type="EMBL" id="UGWI01000001">
    <property type="protein sequence ID" value="SUF37511.1"/>
    <property type="molecule type" value="Genomic_DNA"/>
</dbReference>
<dbReference type="Gene3D" id="2.160.20.20">
    <property type="match status" value="1"/>
</dbReference>
<dbReference type="InterPro" id="IPR006315">
    <property type="entry name" value="OM_autotransptr_brl_dom"/>
</dbReference>
<dbReference type="PANTHER" id="PTHR35037:SF2">
    <property type="match status" value="1"/>
</dbReference>
<dbReference type="InterPro" id="IPR012332">
    <property type="entry name" value="Autotransporter_pectin_lyase_C"/>
</dbReference>
<dbReference type="SMART" id="SM00869">
    <property type="entry name" value="Autotransporter"/>
    <property type="match status" value="1"/>
</dbReference>
<dbReference type="AlphaFoldDB" id="A0A379Q7I1"/>
<evidence type="ECO:0000259" key="2">
    <source>
        <dbReference type="PROSITE" id="PS51208"/>
    </source>
</evidence>
<gene>
    <name evidence="3" type="primary">prn</name>
    <name evidence="3" type="ORF">NCTC9854_01784</name>
</gene>
<proteinExistence type="predicted"/>
<dbReference type="Gene3D" id="2.40.128.130">
    <property type="entry name" value="Autotransporter beta-domain"/>
    <property type="match status" value="1"/>
</dbReference>
<dbReference type="InterPro" id="IPR036709">
    <property type="entry name" value="Autotransporte_beta_dom_sf"/>
</dbReference>
<organism evidence="3 4">
    <name type="scientific">Salmonella enterica</name>
    <name type="common">Salmonella choleraesuis</name>
    <dbReference type="NCBI Taxonomy" id="28901"/>
    <lineage>
        <taxon>Bacteria</taxon>
        <taxon>Pseudomonadati</taxon>
        <taxon>Pseudomonadota</taxon>
        <taxon>Gammaproteobacteria</taxon>
        <taxon>Enterobacterales</taxon>
        <taxon>Enterobacteriaceae</taxon>
        <taxon>Salmonella</taxon>
    </lineage>
</organism>
<dbReference type="SUPFAM" id="SSF103515">
    <property type="entry name" value="Autotransporter"/>
    <property type="match status" value="1"/>
</dbReference>
<dbReference type="InterPro" id="IPR011050">
    <property type="entry name" value="Pectin_lyase_fold/virulence"/>
</dbReference>
<dbReference type="PANTHER" id="PTHR35037">
    <property type="entry name" value="C-TERMINAL REGION OF AIDA-LIKE PROTEIN"/>
    <property type="match status" value="1"/>
</dbReference>
<dbReference type="InterPro" id="IPR043990">
    <property type="entry name" value="AC_1"/>
</dbReference>
<sequence>MCANYDIRMESFSLKSNGKFYKTKIALACSLGLAFQASATDISNGTWDTFTYDGSTGGPVYQGYADWNADDADVYPVINNAVVNGVISTNYLDADTANPNSLSVSNTTIHGMVTSACMTDGCIDTVQNYNDPLTLTVDNSTIDDSFEHFDYYDADGTAAGTIPTYALGTAITLDQESNIAIQNNSHVAGITLGQEEQDYADSGSTDSFVDNITVTDSTVTSGSWTELDTTGFYGQSEKPSDYSGDATMAVNYDVNGDGAINSNDRIVNMNDVALAAIDNSASEESMKTNATFNNSTLTGDVLFVSTFNSGFAPQGADTNADGVIDSNMGYSDDSLNQDEMNLTLDNGSKWVGAAISEVQVTADLYDVAANSLWPASTYNADTGYVDGADVFQSGVFNVTLDHGSEWDTRKASAIDTLTVNNGSQVNVESSSLLADNINLNTASSMNIGDDGSVAANTLNIDGYSDVDLTDETAALYANTITVSNNAALELGLGQVDTHNMVLTSGGTLDVASRDYVLNSDLNTGYTNGITDNAADYGVVGLNSDGHLAVNGDVAGNYKVRIDNATGEGSVADYKGHELIRVYDDNADTSASFTAANKADLGAYQYEAQQQGDSVVLKQDGLTDYANIALSIPSANTNIWNLEQDALANRLDNGRQAQNGMDTGGAWISYIGGHFNADTDTLSYDQDVSGVMVGLDKSIDGNYAKWIVGAAAGFAKGDIDQDSGHVDQDSQSARIYASAQFDNNVFVDSSLSYNHFDNDLSASMSNGSAVNGDGISSDAWGFGLKAGYNWKYNQSGYVTPYASVSGLFQDGDSYQLSNNMSVDDQSYDSMRYEAGINTGYTFTFGDQSFTPYAKIAYVYDDADSNSATVNGDDIDNGVEGSAVRAGLGGQFNFTKNFSAYASGDYLGGGDVDQDWSANAGVKYTW</sequence>
<dbReference type="Proteomes" id="UP000254773">
    <property type="component" value="Unassembled WGS sequence"/>
</dbReference>
<evidence type="ECO:0000313" key="3">
    <source>
        <dbReference type="EMBL" id="SUF37511.1"/>
    </source>
</evidence>
<protein>
    <submittedName>
        <fullName evidence="3">Autotransporter</fullName>
    </submittedName>
</protein>
<feature type="domain" description="Autotransporter" evidence="2">
    <location>
        <begin position="658"/>
        <end position="924"/>
    </location>
</feature>
<dbReference type="NCBIfam" id="TIGR01414">
    <property type="entry name" value="autotrans_barl"/>
    <property type="match status" value="1"/>
</dbReference>
<feature type="chain" id="PRO_5016665744" evidence="1">
    <location>
        <begin position="40"/>
        <end position="924"/>
    </location>
</feature>
<dbReference type="InterPro" id="IPR051551">
    <property type="entry name" value="Autotransporter_adhesion"/>
</dbReference>
<evidence type="ECO:0000256" key="1">
    <source>
        <dbReference type="SAM" id="SignalP"/>
    </source>
</evidence>
<dbReference type="GO" id="GO:0019867">
    <property type="term" value="C:outer membrane"/>
    <property type="evidence" value="ECO:0007669"/>
    <property type="project" value="InterPro"/>
</dbReference>
<dbReference type="PRINTS" id="PR01484">
    <property type="entry name" value="PRTACTNFAMLY"/>
</dbReference>
<accession>A0A379Q7I1</accession>
<keyword evidence="1" id="KW-0732">Signal</keyword>
<name>A0A379Q7I1_SALER</name>
<evidence type="ECO:0000313" key="4">
    <source>
        <dbReference type="Proteomes" id="UP000254773"/>
    </source>
</evidence>
<dbReference type="InterPro" id="IPR005546">
    <property type="entry name" value="Autotransporte_beta"/>
</dbReference>
<dbReference type="PROSITE" id="PS51208">
    <property type="entry name" value="AUTOTRANSPORTER"/>
    <property type="match status" value="1"/>
</dbReference>
<feature type="signal peptide" evidence="1">
    <location>
        <begin position="1"/>
        <end position="39"/>
    </location>
</feature>